<gene>
    <name evidence="2" type="ORF">Slati_4480000</name>
</gene>
<evidence type="ECO:0000313" key="2">
    <source>
        <dbReference type="EMBL" id="KAL0395138.1"/>
    </source>
</evidence>
<dbReference type="InterPro" id="IPR000477">
    <property type="entry name" value="RT_dom"/>
</dbReference>
<comment type="caution">
    <text evidence="2">The sequence shown here is derived from an EMBL/GenBank/DDBJ whole genome shotgun (WGS) entry which is preliminary data.</text>
</comment>
<organism evidence="2">
    <name type="scientific">Sesamum latifolium</name>
    <dbReference type="NCBI Taxonomy" id="2727402"/>
    <lineage>
        <taxon>Eukaryota</taxon>
        <taxon>Viridiplantae</taxon>
        <taxon>Streptophyta</taxon>
        <taxon>Embryophyta</taxon>
        <taxon>Tracheophyta</taxon>
        <taxon>Spermatophyta</taxon>
        <taxon>Magnoliopsida</taxon>
        <taxon>eudicotyledons</taxon>
        <taxon>Gunneridae</taxon>
        <taxon>Pentapetalae</taxon>
        <taxon>asterids</taxon>
        <taxon>lamiids</taxon>
        <taxon>Lamiales</taxon>
        <taxon>Pedaliaceae</taxon>
        <taxon>Sesamum</taxon>
    </lineage>
</organism>
<dbReference type="PANTHER" id="PTHR33116">
    <property type="entry name" value="REVERSE TRANSCRIPTASE ZINC-BINDING DOMAIN-CONTAINING PROTEIN-RELATED-RELATED"/>
    <property type="match status" value="1"/>
</dbReference>
<proteinExistence type="predicted"/>
<dbReference type="InterPro" id="IPR043502">
    <property type="entry name" value="DNA/RNA_pol_sf"/>
</dbReference>
<dbReference type="EMBL" id="JACGWN010000016">
    <property type="protein sequence ID" value="KAL0395138.1"/>
    <property type="molecule type" value="Genomic_DNA"/>
</dbReference>
<accession>A0AAW2SRT9</accession>
<protein>
    <submittedName>
        <fullName evidence="2">Mitochondrial protein</fullName>
    </submittedName>
</protein>
<sequence length="649" mass="73461">MSSPSEEAIAKVVRGMQVRVSGEMNEALIQPFSPDEVRLAISQMYPYKSPGPDGLSPIFYQKFWHIVGPEIISFVLDFLNHGHLDQQFNYTYIVLIPKCASPENMSHFHPISLCNVTYKIASKILANRLKPILPNVISESQSAFITGRLITDNVLVAYELNHYLAHKTWGLKGHAALKLDLSKAYDRVEWIFLERVLVQLGFHSHFISLIHLCVSSVSFSFILEGQKFGYFHPQRGLHQGDPLSPYLFLFCAEALSHLISGAVSNGELHGVAVSRLGPRVSHLLFADDTLFFCQATRDAMLYVGRILKDFEATSGLMVNLEKSSVSFSRNVPGDLQADLASILGVRVVNRLEKYLELPALVGRSKKEVFQQLKDKVWARLQSWRCQNLSPAGKVVLLKSVVQAMPTFLMGCFLIPATICRELESMMADFLWHNKISRKVHWLSWEKLCADKNEGNLEFRKFSAFNRAMLAKQLWHIIMHLDSLLSRLLKQKYFPTSDVLSAVAGPGSSFTWWSMLEAREVILAGTRWHVGTGRGIRIWHDRWIPRPLSFRVITAQNTLGREATMDELVGADGEWNLELLLKVFRPDDVQAIVGISRANASPDRLRWHYEKNGKYSVKSAYRLISAGFIPGIQNGTTGSKSYKSDNWHFI</sequence>
<name>A0AAW2SRT9_9LAMI</name>
<reference evidence="2" key="1">
    <citation type="submission" date="2020-06" db="EMBL/GenBank/DDBJ databases">
        <authorList>
            <person name="Li T."/>
            <person name="Hu X."/>
            <person name="Zhang T."/>
            <person name="Song X."/>
            <person name="Zhang H."/>
            <person name="Dai N."/>
            <person name="Sheng W."/>
            <person name="Hou X."/>
            <person name="Wei L."/>
        </authorList>
    </citation>
    <scope>NUCLEOTIDE SEQUENCE</scope>
    <source>
        <strain evidence="2">KEN1</strain>
        <tissue evidence="2">Leaf</tissue>
    </source>
</reference>
<dbReference type="SUPFAM" id="SSF56672">
    <property type="entry name" value="DNA/RNA polymerases"/>
    <property type="match status" value="1"/>
</dbReference>
<reference evidence="2" key="2">
    <citation type="journal article" date="2024" name="Plant">
        <title>Genomic evolution and insights into agronomic trait innovations of Sesamum species.</title>
        <authorList>
            <person name="Miao H."/>
            <person name="Wang L."/>
            <person name="Qu L."/>
            <person name="Liu H."/>
            <person name="Sun Y."/>
            <person name="Le M."/>
            <person name="Wang Q."/>
            <person name="Wei S."/>
            <person name="Zheng Y."/>
            <person name="Lin W."/>
            <person name="Duan Y."/>
            <person name="Cao H."/>
            <person name="Xiong S."/>
            <person name="Wang X."/>
            <person name="Wei L."/>
            <person name="Li C."/>
            <person name="Ma Q."/>
            <person name="Ju M."/>
            <person name="Zhao R."/>
            <person name="Li G."/>
            <person name="Mu C."/>
            <person name="Tian Q."/>
            <person name="Mei H."/>
            <person name="Zhang T."/>
            <person name="Gao T."/>
            <person name="Zhang H."/>
        </authorList>
    </citation>
    <scope>NUCLEOTIDE SEQUENCE</scope>
    <source>
        <strain evidence="2">KEN1</strain>
    </source>
</reference>
<evidence type="ECO:0000259" key="1">
    <source>
        <dbReference type="PROSITE" id="PS50878"/>
    </source>
</evidence>
<dbReference type="Pfam" id="PF00078">
    <property type="entry name" value="RVT_1"/>
    <property type="match status" value="1"/>
</dbReference>
<dbReference type="AlphaFoldDB" id="A0AAW2SRT9"/>
<dbReference type="PROSITE" id="PS50878">
    <property type="entry name" value="RT_POL"/>
    <property type="match status" value="1"/>
</dbReference>
<dbReference type="CDD" id="cd01650">
    <property type="entry name" value="RT_nLTR_like"/>
    <property type="match status" value="1"/>
</dbReference>
<feature type="domain" description="Reverse transcriptase" evidence="1">
    <location>
        <begin position="77"/>
        <end position="347"/>
    </location>
</feature>
<dbReference type="PANTHER" id="PTHR33116:SF86">
    <property type="entry name" value="REVERSE TRANSCRIPTASE DOMAIN-CONTAINING PROTEIN"/>
    <property type="match status" value="1"/>
</dbReference>